<dbReference type="Proteomes" id="UP000191931">
    <property type="component" value="Unassembled WGS sequence"/>
</dbReference>
<dbReference type="OrthoDB" id="9771846at2"/>
<dbReference type="InterPro" id="IPR029044">
    <property type="entry name" value="Nucleotide-diphossugar_trans"/>
</dbReference>
<dbReference type="Gene3D" id="3.90.550.10">
    <property type="entry name" value="Spore Coat Polysaccharide Biosynthesis Protein SpsA, Chain A"/>
    <property type="match status" value="1"/>
</dbReference>
<protein>
    <recommendedName>
        <fullName evidence="1">Glycosyltransferase 2-like domain-containing protein</fullName>
    </recommendedName>
</protein>
<dbReference type="EMBL" id="FWEV01000117">
    <property type="protein sequence ID" value="SLM29959.1"/>
    <property type="molecule type" value="Genomic_DNA"/>
</dbReference>
<evidence type="ECO:0000259" key="1">
    <source>
        <dbReference type="Pfam" id="PF00535"/>
    </source>
</evidence>
<sequence length="341" mass="38659">MSIAAIIVNYYTSALVNNLILDLFASSIITQIFIVDNSGDYSFDGPCSDFLVADQDIEREYHRVHVLSPGKNIGFGAGVNLAANLVDTEWILLLNPDMRVPLGAVEKLLSGAKSSGAVLAGPRFYWDDGKRFRLPPGLGASSWMDYALMSQSMCELDAQHLGFYWQIRHERFWSSAKPFAEPFLSGACMLINRNWAVTRHDDPEKKWIFDPAFFMYYEDADLSVSALKSGTLPVCIPDSEMIHYYNQSPAPNCNKNSLEPGMEKLSMIENSHGAFKKKHYPSMLFDLKSRGRYEPECSDLQEIDHYHPFEPDIIICEFDKKTEQSLYSPENIDVPFFLKSE</sequence>
<evidence type="ECO:0000313" key="2">
    <source>
        <dbReference type="EMBL" id="SLM29959.1"/>
    </source>
</evidence>
<evidence type="ECO:0000313" key="3">
    <source>
        <dbReference type="Proteomes" id="UP000191931"/>
    </source>
</evidence>
<dbReference type="RefSeq" id="WP_080807151.1">
    <property type="nucleotide sequence ID" value="NZ_LT828556.1"/>
</dbReference>
<accession>A0A1W1HBY7</accession>
<name>A0A1W1HBY7_9BACT</name>
<feature type="domain" description="Glycosyltransferase 2-like" evidence="1">
    <location>
        <begin position="30"/>
        <end position="194"/>
    </location>
</feature>
<dbReference type="Pfam" id="PF00535">
    <property type="entry name" value="Glycos_transf_2"/>
    <property type="match status" value="1"/>
</dbReference>
<dbReference type="AlphaFoldDB" id="A0A1W1HBY7"/>
<dbReference type="InterPro" id="IPR001173">
    <property type="entry name" value="Glyco_trans_2-like"/>
</dbReference>
<dbReference type="STRING" id="1246637.MTBBW1_2030049"/>
<proteinExistence type="predicted"/>
<keyword evidence="3" id="KW-1185">Reference proteome</keyword>
<dbReference type="PANTHER" id="PTHR43179">
    <property type="entry name" value="RHAMNOSYLTRANSFERASE WBBL"/>
    <property type="match status" value="1"/>
</dbReference>
<dbReference type="PANTHER" id="PTHR43179:SF7">
    <property type="entry name" value="RHAMNOSYLTRANSFERASE WBBL"/>
    <property type="match status" value="1"/>
</dbReference>
<organism evidence="2 3">
    <name type="scientific">Desulfamplus magnetovallimortis</name>
    <dbReference type="NCBI Taxonomy" id="1246637"/>
    <lineage>
        <taxon>Bacteria</taxon>
        <taxon>Pseudomonadati</taxon>
        <taxon>Thermodesulfobacteriota</taxon>
        <taxon>Desulfobacteria</taxon>
        <taxon>Desulfobacterales</taxon>
        <taxon>Desulfobacteraceae</taxon>
        <taxon>Desulfamplus</taxon>
    </lineage>
</organism>
<reference evidence="2 3" key="1">
    <citation type="submission" date="2017-03" db="EMBL/GenBank/DDBJ databases">
        <authorList>
            <person name="Afonso C.L."/>
            <person name="Miller P.J."/>
            <person name="Scott M.A."/>
            <person name="Spackman E."/>
            <person name="Goraichik I."/>
            <person name="Dimitrov K.M."/>
            <person name="Suarez D.L."/>
            <person name="Swayne D.E."/>
        </authorList>
    </citation>
    <scope>NUCLEOTIDE SEQUENCE [LARGE SCALE GENOMIC DNA]</scope>
    <source>
        <strain evidence="2">PRJEB14757</strain>
    </source>
</reference>
<dbReference type="SUPFAM" id="SSF53448">
    <property type="entry name" value="Nucleotide-diphospho-sugar transferases"/>
    <property type="match status" value="1"/>
</dbReference>
<gene>
    <name evidence="2" type="ORF">MTBBW1_2030049</name>
</gene>